<feature type="active site" evidence="3">
    <location>
        <position position="112"/>
    </location>
</feature>
<dbReference type="EMBL" id="CP119311">
    <property type="protein sequence ID" value="WEK34179.1"/>
    <property type="molecule type" value="Genomic_DNA"/>
</dbReference>
<dbReference type="CDD" id="cd05007">
    <property type="entry name" value="SIS_Etherase"/>
    <property type="match status" value="1"/>
</dbReference>
<dbReference type="AlphaFoldDB" id="A0AAJ5WN45"/>
<organism evidence="5 6">
    <name type="scientific">Candidatus Pseudobacter hemicellulosilyticus</name>
    <dbReference type="NCBI Taxonomy" id="3121375"/>
    <lineage>
        <taxon>Bacteria</taxon>
        <taxon>Pseudomonadati</taxon>
        <taxon>Bacteroidota</taxon>
        <taxon>Chitinophagia</taxon>
        <taxon>Chitinophagales</taxon>
        <taxon>Chitinophagaceae</taxon>
        <taxon>Pseudobacter</taxon>
    </lineage>
</organism>
<comment type="miscellaneous">
    <text evidence="3">A lyase-type mechanism (elimination/hydration) is suggested for the cleavage of the lactyl ether bond of MurNAc 6-phosphate, with the formation of an alpha,beta-unsaturated aldehyde intermediate with (E)-stereochemistry, followed by the syn addition of water to give product.</text>
</comment>
<comment type="subunit">
    <text evidence="3">Homodimer.</text>
</comment>
<comment type="similarity">
    <text evidence="3">Belongs to the GCKR-like family. MurNAc-6-P etherase subfamily.</text>
</comment>
<comment type="catalytic activity">
    <reaction evidence="3">
        <text>N-acetyl-D-muramate 6-phosphate + H2O = N-acetyl-D-glucosamine 6-phosphate + (R)-lactate</text>
        <dbReference type="Rhea" id="RHEA:26410"/>
        <dbReference type="ChEBI" id="CHEBI:15377"/>
        <dbReference type="ChEBI" id="CHEBI:16004"/>
        <dbReference type="ChEBI" id="CHEBI:57513"/>
        <dbReference type="ChEBI" id="CHEBI:58722"/>
        <dbReference type="EC" id="4.2.1.126"/>
    </reaction>
</comment>
<dbReference type="Pfam" id="PF22645">
    <property type="entry name" value="GKRP_SIS_N"/>
    <property type="match status" value="1"/>
</dbReference>
<dbReference type="PROSITE" id="PS01272">
    <property type="entry name" value="GCKR"/>
    <property type="match status" value="1"/>
</dbReference>
<evidence type="ECO:0000256" key="2">
    <source>
        <dbReference type="ARBA" id="ARBA00023277"/>
    </source>
</evidence>
<dbReference type="NCBIfam" id="NF009222">
    <property type="entry name" value="PRK12570.1"/>
    <property type="match status" value="1"/>
</dbReference>
<dbReference type="GO" id="GO:0016835">
    <property type="term" value="F:carbon-oxygen lyase activity"/>
    <property type="evidence" value="ECO:0007669"/>
    <property type="project" value="UniProtKB-UniRule"/>
</dbReference>
<evidence type="ECO:0000259" key="4">
    <source>
        <dbReference type="PROSITE" id="PS51464"/>
    </source>
</evidence>
<dbReference type="PANTHER" id="PTHR10088">
    <property type="entry name" value="GLUCOKINASE REGULATORY PROTEIN"/>
    <property type="match status" value="1"/>
</dbReference>
<dbReference type="NCBIfam" id="TIGR00274">
    <property type="entry name" value="N-acetylmuramic acid 6-phosphate etherase"/>
    <property type="match status" value="1"/>
</dbReference>
<reference evidence="5" key="1">
    <citation type="submission" date="2023-03" db="EMBL/GenBank/DDBJ databases">
        <title>Andean soil-derived lignocellulolytic bacterial consortium as a source of novel taxa and putative plastic-active enzymes.</title>
        <authorList>
            <person name="Diaz-Garcia L."/>
            <person name="Chuvochina M."/>
            <person name="Feuerriegel G."/>
            <person name="Bunk B."/>
            <person name="Sproer C."/>
            <person name="Streit W.R."/>
            <person name="Rodriguez L.M."/>
            <person name="Overmann J."/>
            <person name="Jimenez D.J."/>
        </authorList>
    </citation>
    <scope>NUCLEOTIDE SEQUENCE</scope>
    <source>
        <strain evidence="5">MAG 7</strain>
    </source>
</reference>
<dbReference type="GO" id="GO:0097367">
    <property type="term" value="F:carbohydrate derivative binding"/>
    <property type="evidence" value="ECO:0007669"/>
    <property type="project" value="InterPro"/>
</dbReference>
<evidence type="ECO:0000313" key="5">
    <source>
        <dbReference type="EMBL" id="WEK34179.1"/>
    </source>
</evidence>
<dbReference type="PANTHER" id="PTHR10088:SF4">
    <property type="entry name" value="GLUCOKINASE REGULATORY PROTEIN"/>
    <property type="match status" value="1"/>
</dbReference>
<gene>
    <name evidence="3 5" type="primary">murQ</name>
    <name evidence="5" type="ORF">P0Y53_16955</name>
</gene>
<evidence type="ECO:0000256" key="3">
    <source>
        <dbReference type="HAMAP-Rule" id="MF_00068"/>
    </source>
</evidence>
<dbReference type="InterPro" id="IPR005486">
    <property type="entry name" value="Glucokinase_regulatory_CS"/>
</dbReference>
<dbReference type="GO" id="GO:0046348">
    <property type="term" value="P:amino sugar catabolic process"/>
    <property type="evidence" value="ECO:0007669"/>
    <property type="project" value="InterPro"/>
</dbReference>
<keyword evidence="1 3" id="KW-0456">Lyase</keyword>
<dbReference type="InterPro" id="IPR040190">
    <property type="entry name" value="MURQ/GCKR"/>
</dbReference>
<dbReference type="FunFam" id="3.40.50.10490:FF:000014">
    <property type="entry name" value="N-acetylmuramic acid 6-phosphate etherase"/>
    <property type="match status" value="1"/>
</dbReference>
<dbReference type="SUPFAM" id="SSF53697">
    <property type="entry name" value="SIS domain"/>
    <property type="match status" value="1"/>
</dbReference>
<keyword evidence="2 3" id="KW-0119">Carbohydrate metabolism</keyword>
<dbReference type="HAMAP" id="MF_00068">
    <property type="entry name" value="MurQ"/>
    <property type="match status" value="1"/>
</dbReference>
<dbReference type="Proteomes" id="UP001220610">
    <property type="component" value="Chromosome"/>
</dbReference>
<accession>A0AAJ5WN45</accession>
<dbReference type="NCBIfam" id="NF003915">
    <property type="entry name" value="PRK05441.1"/>
    <property type="match status" value="1"/>
</dbReference>
<proteinExistence type="inferred from homology"/>
<dbReference type="EC" id="4.2.1.126" evidence="3"/>
<comment type="pathway">
    <text evidence="3">Amino-sugar metabolism; N-acetylmuramate degradation.</text>
</comment>
<protein>
    <recommendedName>
        <fullName evidence="3">N-acetylmuramic acid 6-phosphate etherase</fullName>
        <shortName evidence="3">MurNAc-6-P etherase</shortName>
        <ecNumber evidence="3">4.2.1.126</ecNumber>
    </recommendedName>
    <alternativeName>
        <fullName evidence="3">N-acetylmuramic acid 6-phosphate hydrolase</fullName>
    </alternativeName>
    <alternativeName>
        <fullName evidence="3">N-acetylmuramic acid 6-phosphate lyase</fullName>
    </alternativeName>
</protein>
<dbReference type="InterPro" id="IPR046348">
    <property type="entry name" value="SIS_dom_sf"/>
</dbReference>
<feature type="domain" description="SIS" evidence="4">
    <location>
        <begin position="53"/>
        <end position="216"/>
    </location>
</feature>
<name>A0AAJ5WN45_9BACT</name>
<feature type="active site" description="Proton donor" evidence="3">
    <location>
        <position position="81"/>
    </location>
</feature>
<comment type="function">
    <text evidence="3">Specifically catalyzes the cleavage of the D-lactyl ether substituent of MurNAc 6-phosphate, producing GlcNAc 6-phosphate and D-lactate.</text>
</comment>
<dbReference type="Gene3D" id="3.40.50.10490">
    <property type="entry name" value="Glucose-6-phosphate isomerase like protein, domain 1"/>
    <property type="match status" value="1"/>
</dbReference>
<evidence type="ECO:0000256" key="1">
    <source>
        <dbReference type="ARBA" id="ARBA00023239"/>
    </source>
</evidence>
<dbReference type="InterPro" id="IPR005488">
    <property type="entry name" value="Etherase_MurQ"/>
</dbReference>
<dbReference type="InterPro" id="IPR001347">
    <property type="entry name" value="SIS_dom"/>
</dbReference>
<evidence type="ECO:0000313" key="6">
    <source>
        <dbReference type="Proteomes" id="UP001220610"/>
    </source>
</evidence>
<dbReference type="GO" id="GO:0009254">
    <property type="term" value="P:peptidoglycan turnover"/>
    <property type="evidence" value="ECO:0007669"/>
    <property type="project" value="TreeGrafter"/>
</dbReference>
<dbReference type="PROSITE" id="PS51464">
    <property type="entry name" value="SIS"/>
    <property type="match status" value="1"/>
</dbReference>
<dbReference type="GO" id="GO:0016803">
    <property type="term" value="F:ether hydrolase activity"/>
    <property type="evidence" value="ECO:0007669"/>
    <property type="project" value="TreeGrafter"/>
</dbReference>
<sequence length="269" mass="28766">MAFDKITEQPSPYRHLEKMPVEELLQHINAEDQTVAIAVKKVLPQVALLAEAIAARMRAGGRLFYIGAGTSGRLGVLDASECPPTYGVPEGLVTGVMAGGDAALRYGIEDAEDNPDQGWPDLEQYGISAADSVIGIAASGTTPYVVGALRESRKRAILTGCIVCNPGSPVAAQADHPIEVIVGPEFVTGSTRMKSGTAQKMILNMISTTVMIRLGRVLDNRMLHMQLSNEKLLDRGARMLMEQSGTVDYTTARALLLQYGSVQAALENL</sequence>